<feature type="chain" id="PRO_5012933912" evidence="1">
    <location>
        <begin position="19"/>
        <end position="517"/>
    </location>
</feature>
<keyword evidence="4" id="KW-1185">Reference proteome</keyword>
<proteinExistence type="predicted"/>
<dbReference type="InterPro" id="IPR017946">
    <property type="entry name" value="PLC-like_Pdiesterase_TIM-brl"/>
</dbReference>
<dbReference type="EMBL" id="CP019082">
    <property type="protein sequence ID" value="APW61301.1"/>
    <property type="molecule type" value="Genomic_DNA"/>
</dbReference>
<keyword evidence="1" id="KW-0732">Signal</keyword>
<organism evidence="3 4">
    <name type="scientific">Paludisphaera borealis</name>
    <dbReference type="NCBI Taxonomy" id="1387353"/>
    <lineage>
        <taxon>Bacteria</taxon>
        <taxon>Pseudomonadati</taxon>
        <taxon>Planctomycetota</taxon>
        <taxon>Planctomycetia</taxon>
        <taxon>Isosphaerales</taxon>
        <taxon>Isosphaeraceae</taxon>
        <taxon>Paludisphaera</taxon>
    </lineage>
</organism>
<dbReference type="InterPro" id="IPR030395">
    <property type="entry name" value="GP_PDE_dom"/>
</dbReference>
<evidence type="ECO:0000313" key="3">
    <source>
        <dbReference type="EMBL" id="APW61301.1"/>
    </source>
</evidence>
<protein>
    <submittedName>
        <fullName evidence="3">Glycerophosphoryl diester phosphodiesterase</fullName>
        <ecNumber evidence="3">3.1.4.46</ecNumber>
    </submittedName>
</protein>
<dbReference type="CDD" id="cd08566">
    <property type="entry name" value="GDPD_AtGDE_like"/>
    <property type="match status" value="2"/>
</dbReference>
<gene>
    <name evidence="3" type="primary">ugpQ_1</name>
    <name evidence="3" type="ORF">BSF38_02815</name>
</gene>
<dbReference type="RefSeq" id="WP_076346550.1">
    <property type="nucleotide sequence ID" value="NZ_CP019082.1"/>
</dbReference>
<dbReference type="PANTHER" id="PTHR46211:SF1">
    <property type="entry name" value="GLYCEROPHOSPHODIESTER PHOSPHODIESTERASE, CYTOPLASMIC"/>
    <property type="match status" value="1"/>
</dbReference>
<keyword evidence="3" id="KW-0378">Hydrolase</keyword>
<dbReference type="AlphaFoldDB" id="A0A1U7CQU2"/>
<dbReference type="EC" id="3.1.4.46" evidence="3"/>
<dbReference type="GO" id="GO:0008889">
    <property type="term" value="F:glycerophosphodiester phosphodiesterase activity"/>
    <property type="evidence" value="ECO:0007669"/>
    <property type="project" value="UniProtKB-EC"/>
</dbReference>
<accession>A0A1U7CQU2</accession>
<dbReference type="Pfam" id="PF03009">
    <property type="entry name" value="GDPD"/>
    <property type="match status" value="2"/>
</dbReference>
<feature type="domain" description="GP-PDE" evidence="2">
    <location>
        <begin position="34"/>
        <end position="265"/>
    </location>
</feature>
<dbReference type="PROSITE" id="PS51704">
    <property type="entry name" value="GP_PDE"/>
    <property type="match status" value="2"/>
</dbReference>
<dbReference type="Gene3D" id="3.20.20.190">
    <property type="entry name" value="Phosphatidylinositol (PI) phosphodiesterase"/>
    <property type="match status" value="2"/>
</dbReference>
<evidence type="ECO:0000259" key="2">
    <source>
        <dbReference type="PROSITE" id="PS51704"/>
    </source>
</evidence>
<evidence type="ECO:0000256" key="1">
    <source>
        <dbReference type="SAM" id="SignalP"/>
    </source>
</evidence>
<dbReference type="KEGG" id="pbor:BSF38_02815"/>
<dbReference type="SUPFAM" id="SSF51695">
    <property type="entry name" value="PLC-like phosphodiesterases"/>
    <property type="match status" value="2"/>
</dbReference>
<dbReference type="PANTHER" id="PTHR46211">
    <property type="entry name" value="GLYCEROPHOSPHORYL DIESTER PHOSPHODIESTERASE"/>
    <property type="match status" value="1"/>
</dbReference>
<sequence>MSSLACLLLLAATGQAPSAGGFPFFEPVQPPRSLQVMARRGAMGLAPENTAPALEASIADTVEWVEVDVRLTSDGHHVLFHDDVLDHKTDATGRVRESTLAEVRAADAGSPFARRFAGQRVLTLTEALNLARGRVNLYLDCKDVDPDRLAREVLAAKMERQVVVYGEPAALQAVRAEAGEAVALMAKWQPRFGIDAWVGEVRPHAVEIDAENVTSDVCREFHRRGIKVQAKAVGGDDRPEVWDRVAAAGVDWLQTDRAEEVLARQALKAIRPGGAKVAHHRGASHYVPENTLEALRKSVALGADFVEFDIRTTRDGAFVLIHDSSLDRTTTGRGPVRDRTSGEVATLDAGSWFGRPFSGLKVPTLDAFLDAVAPLGVGLYVDAKDIPPEALAEALERHGLTDRAVVYQGAAYLERLKTIAPTLRRMPPLRDPSELDALADRVRPYAVDANWAILSKPLIDRCHALGIKVFSDALGSHETVEHYQRAVRDGLDVIQTNHPVLVLRALALIERSAPARP</sequence>
<feature type="domain" description="GP-PDE" evidence="2">
    <location>
        <begin position="275"/>
        <end position="506"/>
    </location>
</feature>
<dbReference type="Proteomes" id="UP000186309">
    <property type="component" value="Chromosome"/>
</dbReference>
<dbReference type="OrthoDB" id="238714at2"/>
<name>A0A1U7CQU2_9BACT</name>
<dbReference type="GO" id="GO:0006629">
    <property type="term" value="P:lipid metabolic process"/>
    <property type="evidence" value="ECO:0007669"/>
    <property type="project" value="InterPro"/>
</dbReference>
<evidence type="ECO:0000313" key="4">
    <source>
        <dbReference type="Proteomes" id="UP000186309"/>
    </source>
</evidence>
<dbReference type="STRING" id="1387353.BSF38_02815"/>
<feature type="signal peptide" evidence="1">
    <location>
        <begin position="1"/>
        <end position="18"/>
    </location>
</feature>
<reference evidence="4" key="1">
    <citation type="submission" date="2016-12" db="EMBL/GenBank/DDBJ databases">
        <title>Comparative genomics of four Isosphaeraceae planctomycetes: a common pool of plasmids and glycoside hydrolase genes.</title>
        <authorList>
            <person name="Ivanova A."/>
        </authorList>
    </citation>
    <scope>NUCLEOTIDE SEQUENCE [LARGE SCALE GENOMIC DNA]</scope>
    <source>
        <strain evidence="4">PX4</strain>
    </source>
</reference>